<dbReference type="Gene3D" id="3.30.710.10">
    <property type="entry name" value="Potassium Channel Kv1.1, Chain A"/>
    <property type="match status" value="1"/>
</dbReference>
<organism evidence="1 2">
    <name type="scientific">Botrytis porri</name>
    <dbReference type="NCBI Taxonomy" id="87229"/>
    <lineage>
        <taxon>Eukaryota</taxon>
        <taxon>Fungi</taxon>
        <taxon>Dikarya</taxon>
        <taxon>Ascomycota</taxon>
        <taxon>Pezizomycotina</taxon>
        <taxon>Leotiomycetes</taxon>
        <taxon>Helotiales</taxon>
        <taxon>Sclerotiniaceae</taxon>
        <taxon>Botrytis</taxon>
    </lineage>
</organism>
<accession>A0A4Z1KPQ0</accession>
<dbReference type="PANTHER" id="PTHR38119:SF1">
    <property type="entry name" value="BTB DOMAIN-CONTAINING PROTEIN"/>
    <property type="match status" value="1"/>
</dbReference>
<evidence type="ECO:0000313" key="2">
    <source>
        <dbReference type="Proteomes" id="UP000297280"/>
    </source>
</evidence>
<keyword evidence="2" id="KW-1185">Reference proteome</keyword>
<gene>
    <name evidence="1" type="ORF">BPOR_0225g00050</name>
</gene>
<dbReference type="AlphaFoldDB" id="A0A4Z1KPQ0"/>
<reference evidence="1 2" key="1">
    <citation type="submission" date="2017-12" db="EMBL/GenBank/DDBJ databases">
        <title>Comparative genomics of Botrytis spp.</title>
        <authorList>
            <person name="Valero-Jimenez C.A."/>
            <person name="Tapia P."/>
            <person name="Veloso J."/>
            <person name="Silva-Moreno E."/>
            <person name="Staats M."/>
            <person name="Valdes J.H."/>
            <person name="Van Kan J.A.L."/>
        </authorList>
    </citation>
    <scope>NUCLEOTIDE SEQUENCE [LARGE SCALE GENOMIC DNA]</scope>
    <source>
        <strain evidence="1 2">MUCL3349</strain>
    </source>
</reference>
<comment type="caution">
    <text evidence="1">The sequence shown here is derived from an EMBL/GenBank/DDBJ whole genome shotgun (WGS) entry which is preliminary data.</text>
</comment>
<evidence type="ECO:0008006" key="3">
    <source>
        <dbReference type="Google" id="ProtNLM"/>
    </source>
</evidence>
<dbReference type="Proteomes" id="UP000297280">
    <property type="component" value="Unassembled WGS sequence"/>
</dbReference>
<protein>
    <recommendedName>
        <fullName evidence="3">BTB domain-containing protein</fullName>
    </recommendedName>
</protein>
<dbReference type="EMBL" id="PQXO01000225">
    <property type="protein sequence ID" value="TGO87446.1"/>
    <property type="molecule type" value="Genomic_DNA"/>
</dbReference>
<proteinExistence type="predicted"/>
<dbReference type="PANTHER" id="PTHR38119">
    <property type="entry name" value="BTB DOMAIN-CONTAINING PROTEIN-RELATED"/>
    <property type="match status" value="1"/>
</dbReference>
<evidence type="ECO:0000313" key="1">
    <source>
        <dbReference type="EMBL" id="TGO87446.1"/>
    </source>
</evidence>
<sequence>MPLAKKRKLDLEDNGPSSTIVRTFDLPGQKVDVKLSIFDELQIHVHSTVLKPHSAFFRRSLDSSNKNDDDKNTGNFKYEWATVYDDDGSWSLVETRNMKHDISSSNLMPRQIKRTQKLHETAFINFIGTFYGKSWVIKNTEALQLVTELADYYCALPVVSKSLHGAFFRSPEFSKRIFFSNKLTLLNLAFRLRSPELFRECMICLVGRWQDHTCQYPIESQPEMLYNPKLTNRKLNELAIKLHNQICIKVSATQRQIVFHCQVKPNALGIKAKIERFYLDKMKRRETEKGVYGGQVSLPEYFQTFGEDSSGIFALAFSDILKNELIFNKSLRAGDILFPGKTQNDIQAHFLCAEIKDEDLPWDLNETDCAVKDKKLDDIEILSKGPEKKEAVCIHPLRDQETETLRQNSPDKKPAEPSAEFRYEWVSEIEEDGEWHMVEKFHAKSNNNVLSEKTFWDMEVLVFIEMLNALYRFPYKIWVTRLFIVTKMADYYCCLPAVSHNLFACFDQSNNEYIAEYAAQLLDIAYKLRQPLLFKDCLIHVTGYMPPDSRDFHHVCSKVVCDVIMKARNEVNRRVVDAQQRLLLCTSSEERSKLLGHFWETGCEETEGQLSLSRYFRILAEHDSEFASVLSNVLQCELRLPSESSHEAGSRYLNDTDHFYCARLLDRDLPIKKFDVPGQLPDTRFRLFEKMGTHAHLPLLKMHSAFFRKFIDSPDEIPAKAGAAFAYEWVDEVDDDGSGWHIVADSNRKSSNKLSEGMSELQSLFASSKTISRDLIESAYKLRQKLLFRDCIIYIAGNVHQTTVFLHEIENSIFKQALQQVLLTVRNKFFESLVGAQEAMHLTASDDNVPLFKITKDVSMKVSEHGNFSQPEFYRKLVNREEKFAESLEEALSRNLQLDSSAMARVGDYEDHFFCGSLSDEELLWDTTETDW</sequence>
<name>A0A4Z1KPQ0_9HELO</name>
<dbReference type="InterPro" id="IPR011333">
    <property type="entry name" value="SKP1/BTB/POZ_sf"/>
</dbReference>